<dbReference type="InterPro" id="IPR013083">
    <property type="entry name" value="Znf_RING/FYVE/PHD"/>
</dbReference>
<dbReference type="GeneID" id="80541251"/>
<dbReference type="Gene3D" id="3.30.40.10">
    <property type="entry name" value="Zinc/RING finger domain, C3HC4 (zinc finger)"/>
    <property type="match status" value="1"/>
</dbReference>
<dbReference type="EMBL" id="MK746083">
    <property type="protein sequence ID" value="QED40565.1"/>
    <property type="molecule type" value="Genomic_DNA"/>
</dbReference>
<reference evidence="1" key="1">
    <citation type="journal article" date="2019" name="Viruses">
        <title>A Novel Alphabaculovirus from the Soybean Looper, Chrysodeixis includens, that Produces Tetrahedral Occlusion Bodies and Encodes Two Copies of he65.</title>
        <authorList>
            <person name="Harrison R.L."/>
            <person name="Rowley D.L."/>
            <person name="Popham H.J.R."/>
        </authorList>
    </citation>
    <scope>NUCLEOTIDE SEQUENCE</scope>
    <source>
        <strain evidence="1">ChinNPV-1</strain>
    </source>
</reference>
<accession>A0A5B8YR44</accession>
<evidence type="ECO:0000313" key="2">
    <source>
        <dbReference type="Proteomes" id="UP001162233"/>
    </source>
</evidence>
<dbReference type="KEGG" id="vg:80541251"/>
<name>A0A5B8YR44_9ABAC</name>
<sequence length="138" mass="16589">MLLTVHLLNKDEYVYKTFKKMWLDHAVECQICFDKINNDGVIGVTHNKKLNLEKMFHAPCITRWLSMHNRDPFNREVRYWFDFPPKNQTQFTDLLMLVDGFIGEQQADKAFGEEYQRLIVDENVIDIELDMERLLKYK</sequence>
<dbReference type="RefSeq" id="YP_010802481.1">
    <property type="nucleotide sequence ID" value="NC_077025.1"/>
</dbReference>
<dbReference type="Proteomes" id="UP001162233">
    <property type="component" value="Segment"/>
</dbReference>
<protein>
    <recommendedName>
        <fullName evidence="3">Ac53</fullName>
    </recommendedName>
</protein>
<dbReference type="Pfam" id="PF05883">
    <property type="entry name" value="Baculo_RING"/>
    <property type="match status" value="1"/>
</dbReference>
<dbReference type="InterPro" id="IPR008573">
    <property type="entry name" value="Baculovirus_U-box/Ring-like"/>
</dbReference>
<evidence type="ECO:0000313" key="1">
    <source>
        <dbReference type="EMBL" id="QED40565.1"/>
    </source>
</evidence>
<dbReference type="SUPFAM" id="SSF57850">
    <property type="entry name" value="RING/U-box"/>
    <property type="match status" value="1"/>
</dbReference>
<keyword evidence="2" id="KW-1185">Reference proteome</keyword>
<proteinExistence type="predicted"/>
<evidence type="ECO:0008006" key="3">
    <source>
        <dbReference type="Google" id="ProtNLM"/>
    </source>
</evidence>
<organism evidence="1 2">
    <name type="scientific">Chrysodeixis includens nucleopolyhedrovirus</name>
    <dbReference type="NCBI Taxonomy" id="1207438"/>
    <lineage>
        <taxon>Viruses</taxon>
        <taxon>Viruses incertae sedis</taxon>
        <taxon>Naldaviricetes</taxon>
        <taxon>Lefavirales</taxon>
        <taxon>Baculoviridae</taxon>
        <taxon>Alphabaculovirus</taxon>
        <taxon>Alphabaculovirus chrincludentis</taxon>
        <taxon>Alphabaculovirus alterchrincludentis</taxon>
    </lineage>
</organism>